<proteinExistence type="predicted"/>
<feature type="region of interest" description="Disordered" evidence="1">
    <location>
        <begin position="1"/>
        <end position="33"/>
    </location>
</feature>
<evidence type="ECO:0000313" key="2">
    <source>
        <dbReference type="EMBL" id="MBX68805.1"/>
    </source>
</evidence>
<name>A0A2P2QPG4_RHIMU</name>
<feature type="compositionally biased region" description="Gly residues" evidence="1">
    <location>
        <begin position="20"/>
        <end position="33"/>
    </location>
</feature>
<protein>
    <submittedName>
        <fullName evidence="2">Uncharacterized protein</fullName>
    </submittedName>
</protein>
<organism evidence="2">
    <name type="scientific">Rhizophora mucronata</name>
    <name type="common">Asiatic mangrove</name>
    <dbReference type="NCBI Taxonomy" id="61149"/>
    <lineage>
        <taxon>Eukaryota</taxon>
        <taxon>Viridiplantae</taxon>
        <taxon>Streptophyta</taxon>
        <taxon>Embryophyta</taxon>
        <taxon>Tracheophyta</taxon>
        <taxon>Spermatophyta</taxon>
        <taxon>Magnoliopsida</taxon>
        <taxon>eudicotyledons</taxon>
        <taxon>Gunneridae</taxon>
        <taxon>Pentapetalae</taxon>
        <taxon>rosids</taxon>
        <taxon>fabids</taxon>
        <taxon>Malpighiales</taxon>
        <taxon>Rhizophoraceae</taxon>
        <taxon>Rhizophora</taxon>
    </lineage>
</organism>
<reference evidence="2" key="1">
    <citation type="submission" date="2018-02" db="EMBL/GenBank/DDBJ databases">
        <title>Rhizophora mucronata_Transcriptome.</title>
        <authorList>
            <person name="Meera S.P."/>
            <person name="Sreeshan A."/>
            <person name="Augustine A."/>
        </authorList>
    </citation>
    <scope>NUCLEOTIDE SEQUENCE</scope>
    <source>
        <tissue evidence="2">Leaf</tissue>
    </source>
</reference>
<dbReference type="AlphaFoldDB" id="A0A2P2QPG4"/>
<feature type="compositionally biased region" description="Low complexity" evidence="1">
    <location>
        <begin position="10"/>
        <end position="19"/>
    </location>
</feature>
<accession>A0A2P2QPG4</accession>
<dbReference type="EMBL" id="GGEC01088321">
    <property type="protein sequence ID" value="MBX68805.1"/>
    <property type="molecule type" value="Transcribed_RNA"/>
</dbReference>
<evidence type="ECO:0000256" key="1">
    <source>
        <dbReference type="SAM" id="MobiDB-lite"/>
    </source>
</evidence>
<sequence length="33" mass="3073">MAGSSKQDIGSAGSSECRGGSSGCHSGDGGETL</sequence>